<reference evidence="1 2" key="1">
    <citation type="journal article" date="2021" name="BMC Genomics">
        <title>Datura genome reveals duplications of psychoactive alkaloid biosynthetic genes and high mutation rate following tissue culture.</title>
        <authorList>
            <person name="Rajewski A."/>
            <person name="Carter-House D."/>
            <person name="Stajich J."/>
            <person name="Litt A."/>
        </authorList>
    </citation>
    <scope>NUCLEOTIDE SEQUENCE [LARGE SCALE GENOMIC DNA]</scope>
    <source>
        <strain evidence="1">AR-01</strain>
    </source>
</reference>
<evidence type="ECO:0000313" key="1">
    <source>
        <dbReference type="EMBL" id="MCE5165937.1"/>
    </source>
</evidence>
<accession>A0ABS8Y5X7</accession>
<sequence>MEPHRLSWFNTQKEVKYDPKNWINKGHLAIEFPTIRDKVPELGLGYIFADPEECNLTL</sequence>
<keyword evidence="2" id="KW-1185">Reference proteome</keyword>
<proteinExistence type="predicted"/>
<name>A0ABS8Y5X7_DATST</name>
<dbReference type="EMBL" id="JACEIK010017943">
    <property type="protein sequence ID" value="MCE5165937.1"/>
    <property type="molecule type" value="Genomic_DNA"/>
</dbReference>
<evidence type="ECO:0000313" key="2">
    <source>
        <dbReference type="Proteomes" id="UP000823775"/>
    </source>
</evidence>
<protein>
    <submittedName>
        <fullName evidence="1">Uncharacterized protein</fullName>
    </submittedName>
</protein>
<comment type="caution">
    <text evidence="1">The sequence shown here is derived from an EMBL/GenBank/DDBJ whole genome shotgun (WGS) entry which is preliminary data.</text>
</comment>
<dbReference type="Proteomes" id="UP000823775">
    <property type="component" value="Unassembled WGS sequence"/>
</dbReference>
<feature type="non-terminal residue" evidence="1">
    <location>
        <position position="58"/>
    </location>
</feature>
<organism evidence="1 2">
    <name type="scientific">Datura stramonium</name>
    <name type="common">Jimsonweed</name>
    <name type="synonym">Common thornapple</name>
    <dbReference type="NCBI Taxonomy" id="4076"/>
    <lineage>
        <taxon>Eukaryota</taxon>
        <taxon>Viridiplantae</taxon>
        <taxon>Streptophyta</taxon>
        <taxon>Embryophyta</taxon>
        <taxon>Tracheophyta</taxon>
        <taxon>Spermatophyta</taxon>
        <taxon>Magnoliopsida</taxon>
        <taxon>eudicotyledons</taxon>
        <taxon>Gunneridae</taxon>
        <taxon>Pentapetalae</taxon>
        <taxon>asterids</taxon>
        <taxon>lamiids</taxon>
        <taxon>Solanales</taxon>
        <taxon>Solanaceae</taxon>
        <taxon>Solanoideae</taxon>
        <taxon>Datureae</taxon>
        <taxon>Datura</taxon>
    </lineage>
</organism>
<gene>
    <name evidence="1" type="ORF">HAX54_013272</name>
</gene>